<dbReference type="AlphaFoldDB" id="D6ZAG7"/>
<dbReference type="InterPro" id="IPR029058">
    <property type="entry name" value="AB_hydrolase_fold"/>
</dbReference>
<dbReference type="GO" id="GO:0046503">
    <property type="term" value="P:glycerolipid catabolic process"/>
    <property type="evidence" value="ECO:0007669"/>
    <property type="project" value="TreeGrafter"/>
</dbReference>
<evidence type="ECO:0000313" key="3">
    <source>
        <dbReference type="Proteomes" id="UP000002247"/>
    </source>
</evidence>
<evidence type="ECO:0000313" key="2">
    <source>
        <dbReference type="EMBL" id="ADG96709.1"/>
    </source>
</evidence>
<dbReference type="KEGG" id="srt:Srot_0220"/>
<dbReference type="GO" id="GO:0004806">
    <property type="term" value="F:triacylglycerol lipase activity"/>
    <property type="evidence" value="ECO:0007669"/>
    <property type="project" value="TreeGrafter"/>
</dbReference>
<dbReference type="EMBL" id="CP001958">
    <property type="protein sequence ID" value="ADG96709.1"/>
    <property type="molecule type" value="Genomic_DNA"/>
</dbReference>
<dbReference type="HOGENOM" id="CLU_020336_0_1_11"/>
<dbReference type="Proteomes" id="UP000002247">
    <property type="component" value="Chromosome"/>
</dbReference>
<evidence type="ECO:0000259" key="1">
    <source>
        <dbReference type="Pfam" id="PF00561"/>
    </source>
</evidence>
<dbReference type="STRING" id="640132.Srot_0220"/>
<dbReference type="InterPro" id="IPR000073">
    <property type="entry name" value="AB_hydrolase_1"/>
</dbReference>
<accession>D6ZAG7</accession>
<gene>
    <name evidence="2" type="ordered locus">Srot_0220</name>
</gene>
<keyword evidence="3" id="KW-1185">Reference proteome</keyword>
<proteinExistence type="predicted"/>
<dbReference type="PANTHER" id="PTHR43433:SF5">
    <property type="entry name" value="AB HYDROLASE-1 DOMAIN-CONTAINING PROTEIN"/>
    <property type="match status" value="1"/>
</dbReference>
<dbReference type="RefSeq" id="WP_013137165.1">
    <property type="nucleotide sequence ID" value="NC_014168.1"/>
</dbReference>
<dbReference type="eggNOG" id="COG2267">
    <property type="taxonomic scope" value="Bacteria"/>
</dbReference>
<reference evidence="2 3" key="1">
    <citation type="journal article" date="2010" name="Stand. Genomic Sci.">
        <title>Complete genome sequence of Segniliparus rotundus type strain (CDC 1076).</title>
        <authorList>
            <person name="Sikorski J."/>
            <person name="Lapidus A."/>
            <person name="Copeland A."/>
            <person name="Misra M."/>
            <person name="Glavina Del Rio T."/>
            <person name="Nolan M."/>
            <person name="Lucas S."/>
            <person name="Chen F."/>
            <person name="Tice H."/>
            <person name="Cheng J.F."/>
            <person name="Jando M."/>
            <person name="Schneider S."/>
            <person name="Bruce D."/>
            <person name="Goodwin L."/>
            <person name="Pitluck S."/>
            <person name="Liolios K."/>
            <person name="Mikhailova N."/>
            <person name="Pati A."/>
            <person name="Ivanova N."/>
            <person name="Mavromatis K."/>
            <person name="Chen A."/>
            <person name="Palaniappan K."/>
            <person name="Chertkov O."/>
            <person name="Land M."/>
            <person name="Hauser L."/>
            <person name="Chang Y.J."/>
            <person name="Jeffries C.D."/>
            <person name="Brettin T."/>
            <person name="Detter J.C."/>
            <person name="Han C."/>
            <person name="Rohde M."/>
            <person name="Goker M."/>
            <person name="Bristow J."/>
            <person name="Eisen J.A."/>
            <person name="Markowitz V."/>
            <person name="Hugenholtz P."/>
            <person name="Kyrpides N.C."/>
            <person name="Klenk H.P."/>
        </authorList>
    </citation>
    <scope>NUCLEOTIDE SEQUENCE [LARGE SCALE GENOMIC DNA]</scope>
    <source>
        <strain evidence="3">ATCC BAA-972 / CDC 1076 / CIP 108378 / DSM 44985 / JCM 13578</strain>
    </source>
</reference>
<dbReference type="InterPro" id="IPR050471">
    <property type="entry name" value="AB_hydrolase"/>
</dbReference>
<feature type="domain" description="AB hydrolase-1" evidence="1">
    <location>
        <begin position="39"/>
        <end position="294"/>
    </location>
</feature>
<dbReference type="OrthoDB" id="8957634at2"/>
<dbReference type="Gene3D" id="3.40.50.1820">
    <property type="entry name" value="alpha/beta hydrolase"/>
    <property type="match status" value="1"/>
</dbReference>
<keyword evidence="2" id="KW-0378">Hydrolase</keyword>
<dbReference type="PANTHER" id="PTHR43433">
    <property type="entry name" value="HYDROLASE, ALPHA/BETA FOLD FAMILY PROTEIN"/>
    <property type="match status" value="1"/>
</dbReference>
<dbReference type="SUPFAM" id="SSF53474">
    <property type="entry name" value="alpha/beta-Hydrolases"/>
    <property type="match status" value="1"/>
</dbReference>
<sequence>MTSDASQAVPRRSGFAANPQARPGPVTLCYEEFGSDADPAVLLIMGWSAQMLYWPTAFCEQLAAKGFRVIRFDNRDIGESTKFRGKKPRPIVPSIVRFFFGKPSAGATYALPDLAQDAIALLDALGVAQAHIVGASMGGMIGQIVAADYPDRVLSFGAVFTAPLRPFVFFTTLKALPLFLKKPPANETKEQTVDRLSREIQWLSGDAKRHESALRAELARAYDRGRGDLAGSVRQMDGLLATASLVGHAERINCPTVVIHGAKDPLVRTACGKDLASIVPGATLRVIPGMGHSIAEPVWPILVDELTANFAKATT</sequence>
<name>D6ZAG7_SEGRD</name>
<protein>
    <submittedName>
        <fullName evidence="2">Alpha/beta hydrolase fold protein</fullName>
    </submittedName>
</protein>
<dbReference type="Pfam" id="PF00561">
    <property type="entry name" value="Abhydrolase_1"/>
    <property type="match status" value="1"/>
</dbReference>
<organism evidence="2 3">
    <name type="scientific">Segniliparus rotundus (strain ATCC BAA-972 / CDC 1076 / CIP 108378 / DSM 44985 / JCM 13578)</name>
    <dbReference type="NCBI Taxonomy" id="640132"/>
    <lineage>
        <taxon>Bacteria</taxon>
        <taxon>Bacillati</taxon>
        <taxon>Actinomycetota</taxon>
        <taxon>Actinomycetes</taxon>
        <taxon>Mycobacteriales</taxon>
        <taxon>Segniliparaceae</taxon>
        <taxon>Segniliparus</taxon>
    </lineage>
</organism>